<name>A0A345VJH9_9STRE</name>
<dbReference type="SUPFAM" id="SSF53474">
    <property type="entry name" value="alpha/beta-Hydrolases"/>
    <property type="match status" value="1"/>
</dbReference>
<protein>
    <recommendedName>
        <fullName evidence="3">DUF2974 domain-containing protein</fullName>
    </recommendedName>
</protein>
<dbReference type="InterPro" id="IPR029058">
    <property type="entry name" value="AB_hydrolase_fold"/>
</dbReference>
<dbReference type="EMBL" id="CP022601">
    <property type="protein sequence ID" value="AXJ12881.1"/>
    <property type="molecule type" value="Genomic_DNA"/>
</dbReference>
<dbReference type="Gene3D" id="3.40.50.1820">
    <property type="entry name" value="alpha/beta hydrolase"/>
    <property type="match status" value="1"/>
</dbReference>
<organism evidence="1 2">
    <name type="scientific">Streptococcus pluranimalium</name>
    <dbReference type="NCBI Taxonomy" id="82348"/>
    <lineage>
        <taxon>Bacteria</taxon>
        <taxon>Bacillati</taxon>
        <taxon>Bacillota</taxon>
        <taxon>Bacilli</taxon>
        <taxon>Lactobacillales</taxon>
        <taxon>Streptococcaceae</taxon>
        <taxon>Streptococcus</taxon>
    </lineage>
</organism>
<evidence type="ECO:0000313" key="2">
    <source>
        <dbReference type="Proteomes" id="UP000255411"/>
    </source>
</evidence>
<dbReference type="RefSeq" id="WP_115130100.1">
    <property type="nucleotide sequence ID" value="NZ_CP022601.1"/>
</dbReference>
<accession>A0A345VJH9</accession>
<evidence type="ECO:0000313" key="1">
    <source>
        <dbReference type="EMBL" id="AXJ12881.1"/>
    </source>
</evidence>
<reference evidence="1 2" key="1">
    <citation type="submission" date="2017-07" db="EMBL/GenBank/DDBJ databases">
        <title>Streptococcus pluranimalium as cause of bovine abortion.</title>
        <authorList>
            <person name="Rodriguez Campos S."/>
            <person name="Gobeli Brawand S."/>
            <person name="Brodard I."/>
            <person name="Rychener L."/>
            <person name="Perreten V."/>
        </authorList>
    </citation>
    <scope>NUCLEOTIDE SEQUENCE [LARGE SCALE GENOMIC DNA]</scope>
    <source>
        <strain evidence="1 2">14A0014</strain>
    </source>
</reference>
<dbReference type="Proteomes" id="UP000255411">
    <property type="component" value="Chromosome"/>
</dbReference>
<proteinExistence type="predicted"/>
<dbReference type="AlphaFoldDB" id="A0A345VJH9"/>
<dbReference type="Pfam" id="PF26363">
    <property type="entry name" value="Phospholipase-like"/>
    <property type="match status" value="1"/>
</dbReference>
<gene>
    <name evidence="1" type="ORF">Sp14A_09600</name>
</gene>
<evidence type="ECO:0008006" key="3">
    <source>
        <dbReference type="Google" id="ProtNLM"/>
    </source>
</evidence>
<sequence>MKNSNISTLDASNWTYEFEKLVIDKPKTINKLSAVELRVGSKLPTNLEYLDSTYDNKTGTSGTAFLDKNTGEVIIAYTGTNKDGNAVQDIIGADLGGIAIGLGVHYQPAFDFYEKIRGQYGDNITLTGHSLGGNVAQRVALEYNVDNTVVYNSAPLYLGSVEAFKKAMTNPQIKKGIKIAQSLLQYEDNITEINRLWQRFNGQVTRIRTEKDQLNNVSDFGLDVHLGEEYILKNSGDHGLNAIVKDKNQLSQVQKILKQRGLGTVTTVKKKQAKTLETVKTSLANLGNLKKQFSASAGGLSSNEQLYLEKEQALILASGMHAAAVTGREDIASLAEKAVKKAEDLYAKTNHIPAMVTELSLDEVKAVYAEAGVTENSIVGKTKTHFEKKVKKADNFVEPFETLKTNIGLTVDELVASDSTLAGEIGHAG</sequence>